<evidence type="ECO:0000256" key="3">
    <source>
        <dbReference type="SAM" id="Phobius"/>
    </source>
</evidence>
<dbReference type="Gramene" id="TRITD7Av1G064010.1">
    <property type="protein sequence ID" value="TRITD7Av1G064010.1"/>
    <property type="gene ID" value="TRITD7Av1G064010"/>
</dbReference>
<dbReference type="OMA" id="YWIRVII"/>
<evidence type="ECO:0000313" key="4">
    <source>
        <dbReference type="EMBL" id="VAI72449.1"/>
    </source>
</evidence>
<dbReference type="InterPro" id="IPR002208">
    <property type="entry name" value="SecY/SEC61-alpha"/>
</dbReference>
<sequence length="193" mass="21239">MADRRLGLPNLALQLVGILPEVQRPSSTVPHRQKVAYTAASLLIYLVGSQLPVYGYGVRSPSAVDSQYWVHMSDCNSVMSAGIMPLVLSEMLLHLLLRYKVLRVNSHGDRMLLNRVQKLLAVVCAAYFSICMVLMSTILGKLTLGQSILIVLQHFFGSVIVIYIDDLLKKGYGFLSSIPLFSATDICNGLLIS</sequence>
<keyword evidence="3" id="KW-1133">Transmembrane helix</keyword>
<comment type="subcellular location">
    <subcellularLocation>
        <location evidence="1">Plastid</location>
        <location evidence="1">Chloroplast thylakoid membrane</location>
        <topology evidence="1">Multi-pass membrane protein</topology>
    </subcellularLocation>
</comment>
<dbReference type="InterPro" id="IPR023201">
    <property type="entry name" value="SecY_dom_sf"/>
</dbReference>
<evidence type="ECO:0000256" key="2">
    <source>
        <dbReference type="RuleBase" id="RU004349"/>
    </source>
</evidence>
<keyword evidence="3" id="KW-0812">Transmembrane</keyword>
<dbReference type="Pfam" id="PF00344">
    <property type="entry name" value="SecY"/>
    <property type="match status" value="1"/>
</dbReference>
<keyword evidence="3" id="KW-0472">Membrane</keyword>
<gene>
    <name evidence="4" type="ORF">TRITD_7Av1G064010</name>
</gene>
<reference evidence="4 5" key="1">
    <citation type="submission" date="2017-09" db="EMBL/GenBank/DDBJ databases">
        <authorList>
            <consortium name="International Durum Wheat Genome Sequencing Consortium (IDWGSC)"/>
            <person name="Milanesi L."/>
        </authorList>
    </citation>
    <scope>NUCLEOTIDE SEQUENCE [LARGE SCALE GENOMIC DNA]</scope>
    <source>
        <strain evidence="5">cv. Svevo</strain>
    </source>
</reference>
<dbReference type="Gene3D" id="1.10.3370.10">
    <property type="entry name" value="SecY subunit domain"/>
    <property type="match status" value="1"/>
</dbReference>
<proteinExistence type="inferred from homology"/>
<keyword evidence="5" id="KW-1185">Reference proteome</keyword>
<evidence type="ECO:0000256" key="1">
    <source>
        <dbReference type="ARBA" id="ARBA00004454"/>
    </source>
</evidence>
<dbReference type="GO" id="GO:0009535">
    <property type="term" value="C:chloroplast thylakoid membrane"/>
    <property type="evidence" value="ECO:0007669"/>
    <property type="project" value="UniProtKB-SubCell"/>
</dbReference>
<comment type="similarity">
    <text evidence="2">Belongs to the SecY/SEC61-alpha family.</text>
</comment>
<name>A0A9R1BKW2_TRITD</name>
<accession>A0A9R1BKW2</accession>
<dbReference type="EMBL" id="LT934123">
    <property type="protein sequence ID" value="VAI72449.1"/>
    <property type="molecule type" value="Genomic_DNA"/>
</dbReference>
<protein>
    <recommendedName>
        <fullName evidence="6">Translocon Sec61/SecY plug domain-containing protein</fullName>
    </recommendedName>
</protein>
<dbReference type="GO" id="GO:0015031">
    <property type="term" value="P:protein transport"/>
    <property type="evidence" value="ECO:0007669"/>
    <property type="project" value="InterPro"/>
</dbReference>
<feature type="transmembrane region" description="Helical" evidence="3">
    <location>
        <begin position="118"/>
        <end position="138"/>
    </location>
</feature>
<dbReference type="SUPFAM" id="SSF103491">
    <property type="entry name" value="Preprotein translocase SecY subunit"/>
    <property type="match status" value="1"/>
</dbReference>
<dbReference type="Proteomes" id="UP000324705">
    <property type="component" value="Chromosome 7A"/>
</dbReference>
<feature type="transmembrane region" description="Helical" evidence="3">
    <location>
        <begin position="77"/>
        <end position="97"/>
    </location>
</feature>
<dbReference type="PANTHER" id="PTHR10906">
    <property type="entry name" value="SECY/SEC61-ALPHA FAMILY MEMBER"/>
    <property type="match status" value="1"/>
</dbReference>
<evidence type="ECO:0008006" key="6">
    <source>
        <dbReference type="Google" id="ProtNLM"/>
    </source>
</evidence>
<organism evidence="4 5">
    <name type="scientific">Triticum turgidum subsp. durum</name>
    <name type="common">Durum wheat</name>
    <name type="synonym">Triticum durum</name>
    <dbReference type="NCBI Taxonomy" id="4567"/>
    <lineage>
        <taxon>Eukaryota</taxon>
        <taxon>Viridiplantae</taxon>
        <taxon>Streptophyta</taxon>
        <taxon>Embryophyta</taxon>
        <taxon>Tracheophyta</taxon>
        <taxon>Spermatophyta</taxon>
        <taxon>Magnoliopsida</taxon>
        <taxon>Liliopsida</taxon>
        <taxon>Poales</taxon>
        <taxon>Poaceae</taxon>
        <taxon>BOP clade</taxon>
        <taxon>Pooideae</taxon>
        <taxon>Triticodae</taxon>
        <taxon>Triticeae</taxon>
        <taxon>Triticinae</taxon>
        <taxon>Triticum</taxon>
    </lineage>
</organism>
<evidence type="ECO:0000313" key="5">
    <source>
        <dbReference type="Proteomes" id="UP000324705"/>
    </source>
</evidence>
<feature type="transmembrane region" description="Helical" evidence="3">
    <location>
        <begin position="144"/>
        <end position="164"/>
    </location>
</feature>
<dbReference type="AlphaFoldDB" id="A0A9R1BKW2"/>
<feature type="transmembrane region" description="Helical" evidence="3">
    <location>
        <begin position="35"/>
        <end position="57"/>
    </location>
</feature>